<dbReference type="Proteomes" id="UP000572377">
    <property type="component" value="Unassembled WGS sequence"/>
</dbReference>
<comment type="similarity">
    <text evidence="2">Belongs to the TrkH potassium transport family.</text>
</comment>
<dbReference type="GO" id="GO:0008324">
    <property type="term" value="F:monoatomic cation transmembrane transporter activity"/>
    <property type="evidence" value="ECO:0007669"/>
    <property type="project" value="InterPro"/>
</dbReference>
<feature type="transmembrane region" description="Helical" evidence="9">
    <location>
        <begin position="281"/>
        <end position="301"/>
    </location>
</feature>
<evidence type="ECO:0000256" key="5">
    <source>
        <dbReference type="ARBA" id="ARBA00022692"/>
    </source>
</evidence>
<accession>A0A849L2Z9</accession>
<feature type="transmembrane region" description="Helical" evidence="9">
    <location>
        <begin position="130"/>
        <end position="151"/>
    </location>
</feature>
<comment type="subcellular location">
    <subcellularLocation>
        <location evidence="1">Cell membrane</location>
        <topology evidence="1">Multi-pass membrane protein</topology>
    </subcellularLocation>
</comment>
<keyword evidence="7" id="KW-0406">Ion transport</keyword>
<name>A0A849L2Z9_9RHOB</name>
<keyword evidence="4" id="KW-1003">Cell membrane</keyword>
<evidence type="ECO:0000256" key="6">
    <source>
        <dbReference type="ARBA" id="ARBA00022989"/>
    </source>
</evidence>
<dbReference type="Pfam" id="PF02386">
    <property type="entry name" value="TrkH"/>
    <property type="match status" value="1"/>
</dbReference>
<feature type="transmembrane region" description="Helical" evidence="9">
    <location>
        <begin position="39"/>
        <end position="60"/>
    </location>
</feature>
<keyword evidence="8 9" id="KW-0472">Membrane</keyword>
<sequence length="504" mass="54167">MAAALRDIPPLACLLIIAALMMMGPALHALWLEEYFVGRVFFWHGMFFLVIGSMIAMASSRARPAMRPGREILTLLLAYAALPVMLATPMVPLAPTFTFGQLYFEMVSCLTTTGATVFDAPERLPDPVHLWRGMVGWAGGFLILVAAVAILQPLNLGGFEIRAAMARGQGEAQRALRTDEPPSLRLGHHALALLPIYAGLTLALTFGLMAAGDRALVALVHAMSVLSTSGITPLRDFSQAASGHVGEALVLVFIVIAISRRSTTLGWRQVRGRPFDIGPEYRLAAVAVLGVTALLFLRHFVGAYEVSVQEDVVGALSAFWGTLFNTLSFMSTTGFNSRDWAAAQDWSALQTPGLILLTLCMMGGGIATTTGGVKLLRVYALYKHGVREMQRMIHPNSVGGAGVTARRIRREGAQIAFVFVMLLLLASSLLLLILTALGTNFDVAMALGVAALTNTGPAAELIIPNLSYGLLEGPERLVLSAAMILGRVEVLVLISLFNPDFWRE</sequence>
<feature type="transmembrane region" description="Helical" evidence="9">
    <location>
        <begin position="354"/>
        <end position="382"/>
    </location>
</feature>
<dbReference type="GO" id="GO:0030001">
    <property type="term" value="P:metal ion transport"/>
    <property type="evidence" value="ECO:0007669"/>
    <property type="project" value="UniProtKB-ARBA"/>
</dbReference>
<dbReference type="GO" id="GO:0005886">
    <property type="term" value="C:plasma membrane"/>
    <property type="evidence" value="ECO:0007669"/>
    <property type="project" value="UniProtKB-SubCell"/>
</dbReference>
<keyword evidence="11" id="KW-1185">Reference proteome</keyword>
<dbReference type="AlphaFoldDB" id="A0A849L2Z9"/>
<feature type="transmembrane region" description="Helical" evidence="9">
    <location>
        <begin position="186"/>
        <end position="208"/>
    </location>
</feature>
<evidence type="ECO:0000256" key="3">
    <source>
        <dbReference type="ARBA" id="ARBA00022448"/>
    </source>
</evidence>
<evidence type="ECO:0000256" key="4">
    <source>
        <dbReference type="ARBA" id="ARBA00022475"/>
    </source>
</evidence>
<evidence type="ECO:0000256" key="8">
    <source>
        <dbReference type="ARBA" id="ARBA00023136"/>
    </source>
</evidence>
<dbReference type="InterPro" id="IPR003445">
    <property type="entry name" value="Cat_transpt"/>
</dbReference>
<evidence type="ECO:0000256" key="9">
    <source>
        <dbReference type="SAM" id="Phobius"/>
    </source>
</evidence>
<protein>
    <submittedName>
        <fullName evidence="10">TrkH family potassium uptake protein</fullName>
    </submittedName>
</protein>
<dbReference type="RefSeq" id="WP_171324566.1">
    <property type="nucleotide sequence ID" value="NZ_JABFBC010000001.1"/>
</dbReference>
<feature type="transmembrane region" description="Helical" evidence="9">
    <location>
        <begin position="415"/>
        <end position="437"/>
    </location>
</feature>
<comment type="caution">
    <text evidence="10">The sequence shown here is derived from an EMBL/GenBank/DDBJ whole genome shotgun (WGS) entry which is preliminary data.</text>
</comment>
<feature type="transmembrane region" description="Helical" evidence="9">
    <location>
        <begin position="72"/>
        <end position="94"/>
    </location>
</feature>
<evidence type="ECO:0000313" key="11">
    <source>
        <dbReference type="Proteomes" id="UP000572377"/>
    </source>
</evidence>
<organism evidence="10 11">
    <name type="scientific">Halovulum dunhuangense</name>
    <dbReference type="NCBI Taxonomy" id="1505036"/>
    <lineage>
        <taxon>Bacteria</taxon>
        <taxon>Pseudomonadati</taxon>
        <taxon>Pseudomonadota</taxon>
        <taxon>Alphaproteobacteria</taxon>
        <taxon>Rhodobacterales</taxon>
        <taxon>Paracoccaceae</taxon>
        <taxon>Halovulum</taxon>
    </lineage>
</organism>
<dbReference type="PANTHER" id="PTHR32024:SF2">
    <property type="entry name" value="TRK SYSTEM POTASSIUM UPTAKE PROTEIN TRKG-RELATED"/>
    <property type="match status" value="1"/>
</dbReference>
<feature type="transmembrane region" description="Helical" evidence="9">
    <location>
        <begin position="477"/>
        <end position="497"/>
    </location>
</feature>
<evidence type="ECO:0000256" key="7">
    <source>
        <dbReference type="ARBA" id="ARBA00023065"/>
    </source>
</evidence>
<reference evidence="10 11" key="1">
    <citation type="submission" date="2020-05" db="EMBL/GenBank/DDBJ databases">
        <title>Gimesia benthica sp. nov., a novel planctomycete isolated from a deep-sea water sample of the Northwest Indian Ocean.</title>
        <authorList>
            <person name="Wang J."/>
            <person name="Ruan C."/>
            <person name="Song L."/>
            <person name="Zhu Y."/>
            <person name="Li A."/>
            <person name="Zheng X."/>
            <person name="Wang L."/>
            <person name="Lu Z."/>
            <person name="Huang Y."/>
            <person name="Du W."/>
            <person name="Zhou Y."/>
            <person name="Huang L."/>
            <person name="Dai X."/>
        </authorList>
    </citation>
    <scope>NUCLEOTIDE SEQUENCE [LARGE SCALE GENOMIC DNA]</scope>
    <source>
        <strain evidence="10 11">YYQ-30</strain>
    </source>
</reference>
<keyword evidence="3" id="KW-0813">Transport</keyword>
<gene>
    <name evidence="10" type="ORF">HMH01_09315</name>
</gene>
<evidence type="ECO:0000313" key="10">
    <source>
        <dbReference type="EMBL" id="NNU80633.1"/>
    </source>
</evidence>
<dbReference type="EMBL" id="JABFBC010000001">
    <property type="protein sequence ID" value="NNU80633.1"/>
    <property type="molecule type" value="Genomic_DNA"/>
</dbReference>
<keyword evidence="6 9" id="KW-1133">Transmembrane helix</keyword>
<keyword evidence="5 9" id="KW-0812">Transmembrane</keyword>
<feature type="transmembrane region" description="Helical" evidence="9">
    <location>
        <begin position="240"/>
        <end position="260"/>
    </location>
</feature>
<evidence type="ECO:0000256" key="1">
    <source>
        <dbReference type="ARBA" id="ARBA00004651"/>
    </source>
</evidence>
<dbReference type="PANTHER" id="PTHR32024">
    <property type="entry name" value="TRK SYSTEM POTASSIUM UPTAKE PROTEIN TRKG-RELATED"/>
    <property type="match status" value="1"/>
</dbReference>
<proteinExistence type="inferred from homology"/>
<evidence type="ECO:0000256" key="2">
    <source>
        <dbReference type="ARBA" id="ARBA00009137"/>
    </source>
</evidence>